<accession>A0AC61S6Z3</accession>
<sequence length="651" mass="74986">MKIRQVVKIVYVLFSKITKARPKAYCDRNFLQKEADFKKLKSSLVMKQKWVPYPDYDDRDGWNRFLGPYKNDYICRGEACLGYVWKVVKATDYTAYERSGDQSAMELPYGDNYEALLNLFLAELAEGKGRFTDQIINGVFHCCEMTTWALSAHLRLQKAKGYLPSHKEHVIDMGAGWMASLLSWIYYYLKPLFDNQNPLIAERLHMELKTRILNTYMNNDHFWWMAFDLTPRTRVNNWNPWCNFYVLQCFFLLENDRNRLAKAVYRTMTSVDRFINYTQGDGACAEGPTYWSCAAGKLYDYLRLLYDGTAGAISIFDNPVIRNMGEYIARSYVGNGWTVNFADASAKAIGDAELIFRYGKAVGSEVMTGHAADIRGISNRHPARHAASDRDIYRVLQSMLYREDFAKAVSSYKKAAYTWYPETEFCYITNKTGLFVAIKGGYNNESHNHNDVGTFSLYLNSIPVFIDVGVGTYTRKTFSNERYSIWTMQSDYHNLPMINGIPQCHGENYRAIDVAFNPERMCLSMNIGKAYPFYANVKKWNRVYTLHENSLRIEDSFSLSKLSGANKINFLTWGKVDISKPGTIVVDIQDQRVLLEYEEELFEPTIETVCIDDKQLSDVWGSQIYRVSLNALKQTSTGSYTYTITSAKSEI</sequence>
<name>A0AC61S6Z3_9BACT</name>
<gene>
    <name evidence="1" type="ORF">E5990_03845</name>
</gene>
<reference evidence="1" key="1">
    <citation type="submission" date="2019-04" db="EMBL/GenBank/DDBJ databases">
        <title>Microbes associate with the intestines of laboratory mice.</title>
        <authorList>
            <person name="Navarre W."/>
            <person name="Wong E."/>
            <person name="Huang K.C."/>
            <person name="Tropini C."/>
            <person name="Ng K."/>
            <person name="Yu B."/>
        </authorList>
    </citation>
    <scope>NUCLEOTIDE SEQUENCE</scope>
    <source>
        <strain evidence="1">NM86_A22</strain>
    </source>
</reference>
<evidence type="ECO:0000313" key="2">
    <source>
        <dbReference type="Proteomes" id="UP000305401"/>
    </source>
</evidence>
<organism evidence="1 2">
    <name type="scientific">Muribaculum caecicola</name>
    <dbReference type="NCBI Taxonomy" id="3038144"/>
    <lineage>
        <taxon>Bacteria</taxon>
        <taxon>Pseudomonadati</taxon>
        <taxon>Bacteroidota</taxon>
        <taxon>Bacteroidia</taxon>
        <taxon>Bacteroidales</taxon>
        <taxon>Muribaculaceae</taxon>
        <taxon>Muribaculum</taxon>
    </lineage>
</organism>
<comment type="caution">
    <text evidence="1">The sequence shown here is derived from an EMBL/GenBank/DDBJ whole genome shotgun (WGS) entry which is preliminary data.</text>
</comment>
<proteinExistence type="predicted"/>
<keyword evidence="2" id="KW-1185">Reference proteome</keyword>
<protein>
    <submittedName>
        <fullName evidence="1">Heparinase</fullName>
    </submittedName>
</protein>
<dbReference type="EMBL" id="SSTG01000028">
    <property type="protein sequence ID" value="THG53866.1"/>
    <property type="molecule type" value="Genomic_DNA"/>
</dbReference>
<dbReference type="Proteomes" id="UP000305401">
    <property type="component" value="Unassembled WGS sequence"/>
</dbReference>
<evidence type="ECO:0000313" key="1">
    <source>
        <dbReference type="EMBL" id="THG53866.1"/>
    </source>
</evidence>